<evidence type="ECO:0000313" key="8">
    <source>
        <dbReference type="EMBL" id="KAJ4850616.1"/>
    </source>
</evidence>
<evidence type="ECO:0000256" key="3">
    <source>
        <dbReference type="ARBA" id="ARBA00022692"/>
    </source>
</evidence>
<feature type="region of interest" description="Disordered" evidence="6">
    <location>
        <begin position="1"/>
        <end position="30"/>
    </location>
</feature>
<reference evidence="8" key="1">
    <citation type="submission" date="2022-02" db="EMBL/GenBank/DDBJ databases">
        <authorList>
            <person name="Henning P.M."/>
            <person name="McCubbin A.G."/>
            <person name="Shore J.S."/>
        </authorList>
    </citation>
    <scope>NUCLEOTIDE SEQUENCE</scope>
    <source>
        <strain evidence="8">F60SS</strain>
        <tissue evidence="8">Leaves</tissue>
    </source>
</reference>
<dbReference type="PANTHER" id="PTHR31113">
    <property type="entry name" value="UPF0496 PROTEIN 3-RELATED"/>
    <property type="match status" value="1"/>
</dbReference>
<comment type="similarity">
    <text evidence="2">Belongs to the UPF0496 family.</text>
</comment>
<dbReference type="InterPro" id="IPR007749">
    <property type="entry name" value="DUF677"/>
</dbReference>
<name>A0A9Q0GIW7_9ROSI</name>
<keyword evidence="4 7" id="KW-1133">Transmembrane helix</keyword>
<feature type="transmembrane region" description="Helical" evidence="7">
    <location>
        <begin position="296"/>
        <end position="315"/>
    </location>
</feature>
<evidence type="ECO:0000256" key="2">
    <source>
        <dbReference type="ARBA" id="ARBA00009074"/>
    </source>
</evidence>
<feature type="compositionally biased region" description="Polar residues" evidence="6">
    <location>
        <begin position="1"/>
        <end position="11"/>
    </location>
</feature>
<feature type="region of interest" description="Disordered" evidence="6">
    <location>
        <begin position="59"/>
        <end position="88"/>
    </location>
</feature>
<evidence type="ECO:0000256" key="4">
    <source>
        <dbReference type="ARBA" id="ARBA00022989"/>
    </source>
</evidence>
<evidence type="ECO:0000256" key="5">
    <source>
        <dbReference type="ARBA" id="ARBA00023136"/>
    </source>
</evidence>
<reference evidence="8" key="2">
    <citation type="journal article" date="2023" name="Plants (Basel)">
        <title>Annotation of the Turnera subulata (Passifloraceae) Draft Genome Reveals the S-Locus Evolved after the Divergence of Turneroideae from Passifloroideae in a Stepwise Manner.</title>
        <authorList>
            <person name="Henning P.M."/>
            <person name="Roalson E.H."/>
            <person name="Mir W."/>
            <person name="McCubbin A.G."/>
            <person name="Shore J.S."/>
        </authorList>
    </citation>
    <scope>NUCLEOTIDE SEQUENCE</scope>
    <source>
        <strain evidence="8">F60SS</strain>
    </source>
</reference>
<dbReference type="OrthoDB" id="1932397at2759"/>
<organism evidence="8 9">
    <name type="scientific">Turnera subulata</name>
    <dbReference type="NCBI Taxonomy" id="218843"/>
    <lineage>
        <taxon>Eukaryota</taxon>
        <taxon>Viridiplantae</taxon>
        <taxon>Streptophyta</taxon>
        <taxon>Embryophyta</taxon>
        <taxon>Tracheophyta</taxon>
        <taxon>Spermatophyta</taxon>
        <taxon>Magnoliopsida</taxon>
        <taxon>eudicotyledons</taxon>
        <taxon>Gunneridae</taxon>
        <taxon>Pentapetalae</taxon>
        <taxon>rosids</taxon>
        <taxon>fabids</taxon>
        <taxon>Malpighiales</taxon>
        <taxon>Passifloraceae</taxon>
        <taxon>Turnera</taxon>
    </lineage>
</organism>
<proteinExistence type="inferred from homology"/>
<dbReference type="AlphaFoldDB" id="A0A9Q0GIW7"/>
<feature type="transmembrane region" description="Helical" evidence="7">
    <location>
        <begin position="266"/>
        <end position="290"/>
    </location>
</feature>
<accession>A0A9Q0GIW7</accession>
<keyword evidence="5 7" id="KW-0472">Membrane</keyword>
<protein>
    <submittedName>
        <fullName evidence="8">Uncharacterized protein</fullName>
    </submittedName>
</protein>
<dbReference type="GO" id="GO:0016020">
    <property type="term" value="C:membrane"/>
    <property type="evidence" value="ECO:0007669"/>
    <property type="project" value="UniProtKB-SubCell"/>
</dbReference>
<gene>
    <name evidence="8" type="ORF">Tsubulata_039142</name>
</gene>
<dbReference type="Proteomes" id="UP001141552">
    <property type="component" value="Unassembled WGS sequence"/>
</dbReference>
<evidence type="ECO:0000256" key="1">
    <source>
        <dbReference type="ARBA" id="ARBA00004370"/>
    </source>
</evidence>
<evidence type="ECO:0000313" key="9">
    <source>
        <dbReference type="Proteomes" id="UP001141552"/>
    </source>
</evidence>
<evidence type="ECO:0000256" key="6">
    <source>
        <dbReference type="SAM" id="MobiDB-lite"/>
    </source>
</evidence>
<keyword evidence="3 7" id="KW-0812">Transmembrane</keyword>
<comment type="subcellular location">
    <subcellularLocation>
        <location evidence="1">Membrane</location>
    </subcellularLocation>
</comment>
<evidence type="ECO:0000256" key="7">
    <source>
        <dbReference type="SAM" id="Phobius"/>
    </source>
</evidence>
<comment type="caution">
    <text evidence="8">The sequence shown here is derived from an EMBL/GenBank/DDBJ whole genome shotgun (WGS) entry which is preliminary data.</text>
</comment>
<sequence length="425" mass="48142">MQKSCIPHNSSRVPTPRRRRNNQPRTDNRCCSVSRLNLHPLPQLPYPPRRRLSISKTHHRFRKLPPGLQAATSTNDGTPRTSAEPSPTINLTREYTLALQTTSYTEMWSRIHVPNPHDYDSDQIEFHPNTADQTLPIVLHPNQEDVEDALRRAKHNTLTRLASTYFKHSQDTTHLCLLLQESVYRARALYHPLHKLLDVLPLDSSSHSLTHSQCDSAFHIFLQFDGIPNPFPSPDSHNFQEMRTCFSLLRQQLERRLRKSRSRVSLVRRATSSSGLCVIASTVAVTVAAAAVATHALAAIVAAPFCTLTYLPSNFTRRELARIKQLDAAARGTYVLNYDLDTMDRLVARLYAAVEGDKHLVRLGIGAGKDEHTISEVLKQLQKNHLNFVQQLKDLEEHICLCFNAVNRARALLLQEIHLHQTSAS</sequence>
<dbReference type="Pfam" id="PF05055">
    <property type="entry name" value="DUF677"/>
    <property type="match status" value="1"/>
</dbReference>
<dbReference type="PANTHER" id="PTHR31113:SF5">
    <property type="entry name" value="OS04G0405700 PROTEIN"/>
    <property type="match status" value="1"/>
</dbReference>
<dbReference type="EMBL" id="JAKUCV010000270">
    <property type="protein sequence ID" value="KAJ4850616.1"/>
    <property type="molecule type" value="Genomic_DNA"/>
</dbReference>
<keyword evidence="9" id="KW-1185">Reference proteome</keyword>
<feature type="compositionally biased region" description="Polar residues" evidence="6">
    <location>
        <begin position="70"/>
        <end position="88"/>
    </location>
</feature>